<keyword evidence="6 7" id="KW-0472">Membrane</keyword>
<organism evidence="9 10">
    <name type="scientific">Planomicrobium soli</name>
    <dbReference type="NCBI Taxonomy" id="1176648"/>
    <lineage>
        <taxon>Bacteria</taxon>
        <taxon>Bacillati</taxon>
        <taxon>Bacillota</taxon>
        <taxon>Bacilli</taxon>
        <taxon>Bacillales</taxon>
        <taxon>Caryophanaceae</taxon>
        <taxon>Planomicrobium</taxon>
    </lineage>
</organism>
<gene>
    <name evidence="9" type="ORF">B0H99_11121</name>
</gene>
<comment type="similarity">
    <text evidence="2">Belongs to the CpsC/CapA family.</text>
</comment>
<dbReference type="PANTHER" id="PTHR32309:SF13">
    <property type="entry name" value="FERRIC ENTEROBACTIN TRANSPORT PROTEIN FEPE"/>
    <property type="match status" value="1"/>
</dbReference>
<protein>
    <submittedName>
        <fullName evidence="9">Capsular polysaccharide biosynthesis protein</fullName>
    </submittedName>
</protein>
<comment type="caution">
    <text evidence="9">The sequence shown here is derived from an EMBL/GenBank/DDBJ whole genome shotgun (WGS) entry which is preliminary data.</text>
</comment>
<keyword evidence="10" id="KW-1185">Reference proteome</keyword>
<dbReference type="RefSeq" id="WP_106534222.1">
    <property type="nucleotide sequence ID" value="NZ_PYAT01000011.1"/>
</dbReference>
<comment type="subcellular location">
    <subcellularLocation>
        <location evidence="1">Cell membrane</location>
        <topology evidence="1">Multi-pass membrane protein</topology>
    </subcellularLocation>
</comment>
<proteinExistence type="inferred from homology"/>
<evidence type="ECO:0000313" key="9">
    <source>
        <dbReference type="EMBL" id="PSL31639.1"/>
    </source>
</evidence>
<evidence type="ECO:0000256" key="3">
    <source>
        <dbReference type="ARBA" id="ARBA00022475"/>
    </source>
</evidence>
<reference evidence="9 10" key="1">
    <citation type="submission" date="2018-03" db="EMBL/GenBank/DDBJ databases">
        <title>Genomic Encyclopedia of Type Strains, Phase III (KMG-III): the genomes of soil and plant-associated and newly described type strains.</title>
        <authorList>
            <person name="Whitman W."/>
        </authorList>
    </citation>
    <scope>NUCLEOTIDE SEQUENCE [LARGE SCALE GENOMIC DNA]</scope>
    <source>
        <strain evidence="9 10">CGMCC 1.12259</strain>
    </source>
</reference>
<dbReference type="GO" id="GO:0005886">
    <property type="term" value="C:plasma membrane"/>
    <property type="evidence" value="ECO:0007669"/>
    <property type="project" value="UniProtKB-SubCell"/>
</dbReference>
<dbReference type="InterPro" id="IPR003856">
    <property type="entry name" value="LPS_length_determ_N"/>
</dbReference>
<keyword evidence="5 7" id="KW-1133">Transmembrane helix</keyword>
<name>A0A2P8GCE0_9BACL</name>
<accession>A0A2P8GCE0</accession>
<feature type="transmembrane region" description="Helical" evidence="7">
    <location>
        <begin position="177"/>
        <end position="202"/>
    </location>
</feature>
<dbReference type="AlphaFoldDB" id="A0A2P8GCE0"/>
<keyword evidence="4 7" id="KW-0812">Transmembrane</keyword>
<keyword evidence="3" id="KW-1003">Cell membrane</keyword>
<dbReference type="GO" id="GO:0004713">
    <property type="term" value="F:protein tyrosine kinase activity"/>
    <property type="evidence" value="ECO:0007669"/>
    <property type="project" value="TreeGrafter"/>
</dbReference>
<feature type="domain" description="Polysaccharide chain length determinant N-terminal" evidence="8">
    <location>
        <begin position="3"/>
        <end position="94"/>
    </location>
</feature>
<dbReference type="EMBL" id="PYAT01000011">
    <property type="protein sequence ID" value="PSL31639.1"/>
    <property type="molecule type" value="Genomic_DNA"/>
</dbReference>
<evidence type="ECO:0000256" key="7">
    <source>
        <dbReference type="SAM" id="Phobius"/>
    </source>
</evidence>
<evidence type="ECO:0000256" key="4">
    <source>
        <dbReference type="ARBA" id="ARBA00022692"/>
    </source>
</evidence>
<dbReference type="Pfam" id="PF02706">
    <property type="entry name" value="Wzz"/>
    <property type="match status" value="1"/>
</dbReference>
<evidence type="ECO:0000256" key="1">
    <source>
        <dbReference type="ARBA" id="ARBA00004651"/>
    </source>
</evidence>
<dbReference type="InterPro" id="IPR050445">
    <property type="entry name" value="Bact_polysacc_biosynth/exp"/>
</dbReference>
<feature type="transmembrane region" description="Helical" evidence="7">
    <location>
        <begin position="18"/>
        <end position="36"/>
    </location>
</feature>
<dbReference type="Proteomes" id="UP000242682">
    <property type="component" value="Unassembled WGS sequence"/>
</dbReference>
<evidence type="ECO:0000256" key="6">
    <source>
        <dbReference type="ARBA" id="ARBA00023136"/>
    </source>
</evidence>
<evidence type="ECO:0000259" key="8">
    <source>
        <dbReference type="Pfam" id="PF02706"/>
    </source>
</evidence>
<sequence length="226" mass="25257">MSEEVTVLNILKNLRKRLSLIVSITFFSIATVWFLLEFIVTPDFEATTQIWVEEIVGETPEGNIASDQSDSMIIEAYGKILKSEDVLDATLTELNLQYSVHELHEMITITHASNPQVINITVSNSNSKEAVEIANTLTGVLQNVLMDWFETDNITVITQASEETVNSSLGENLIFDLGLAGAFGFIVGILVAFITEMLNIAFKNNERGRRRKKKANDEVKLQTVFK</sequence>
<evidence type="ECO:0000313" key="10">
    <source>
        <dbReference type="Proteomes" id="UP000242682"/>
    </source>
</evidence>
<dbReference type="OrthoDB" id="2452461at2"/>
<evidence type="ECO:0000256" key="2">
    <source>
        <dbReference type="ARBA" id="ARBA00006683"/>
    </source>
</evidence>
<evidence type="ECO:0000256" key="5">
    <source>
        <dbReference type="ARBA" id="ARBA00022989"/>
    </source>
</evidence>
<dbReference type="PANTHER" id="PTHR32309">
    <property type="entry name" value="TYROSINE-PROTEIN KINASE"/>
    <property type="match status" value="1"/>
</dbReference>